<evidence type="ECO:0000259" key="2">
    <source>
        <dbReference type="SMART" id="SM00507"/>
    </source>
</evidence>
<protein>
    <recommendedName>
        <fullName evidence="2">HNH nuclease domain-containing protein</fullName>
    </recommendedName>
</protein>
<evidence type="ECO:0000313" key="4">
    <source>
        <dbReference type="Proteomes" id="UP000033072"/>
    </source>
</evidence>
<accession>A0A0E3S790</accession>
<dbReference type="PATRIC" id="fig|1434111.4.peg.2096"/>
<dbReference type="InterPro" id="IPR047693">
    <property type="entry name" value="RNA-guided_IscB-like"/>
</dbReference>
<dbReference type="HOGENOM" id="CLU_036716_1_0_2"/>
<dbReference type="KEGG" id="mls:MSLAZ_1607"/>
<dbReference type="Gene3D" id="1.10.30.50">
    <property type="match status" value="1"/>
</dbReference>
<dbReference type="EMBL" id="CP009515">
    <property type="protein sequence ID" value="AKB74868.1"/>
    <property type="molecule type" value="Genomic_DNA"/>
</dbReference>
<dbReference type="Proteomes" id="UP000033072">
    <property type="component" value="Chromosome"/>
</dbReference>
<dbReference type="NCBIfam" id="NF040563">
    <property type="entry name" value="guided_IscB"/>
    <property type="match status" value="1"/>
</dbReference>
<dbReference type="CDD" id="cd00085">
    <property type="entry name" value="HNHc"/>
    <property type="match status" value="1"/>
</dbReference>
<dbReference type="InterPro" id="IPR002711">
    <property type="entry name" value="HNH"/>
</dbReference>
<dbReference type="GO" id="GO:0008270">
    <property type="term" value="F:zinc ion binding"/>
    <property type="evidence" value="ECO:0007669"/>
    <property type="project" value="InterPro"/>
</dbReference>
<keyword evidence="4" id="KW-1185">Reference proteome</keyword>
<dbReference type="SMR" id="A0A0E3S790"/>
<feature type="compositionally biased region" description="Basic residues" evidence="1">
    <location>
        <begin position="121"/>
        <end position="139"/>
    </location>
</feature>
<evidence type="ECO:0000313" key="3">
    <source>
        <dbReference type="EMBL" id="AKB74868.1"/>
    </source>
</evidence>
<feature type="compositionally biased region" description="Basic and acidic residues" evidence="1">
    <location>
        <begin position="140"/>
        <end position="153"/>
    </location>
</feature>
<dbReference type="AlphaFoldDB" id="A0A0E3S790"/>
<dbReference type="SMART" id="SM00507">
    <property type="entry name" value="HNHc"/>
    <property type="match status" value="1"/>
</dbReference>
<feature type="domain" description="HNH nuclease" evidence="2">
    <location>
        <begin position="213"/>
        <end position="266"/>
    </location>
</feature>
<feature type="region of interest" description="Disordered" evidence="1">
    <location>
        <begin position="121"/>
        <end position="155"/>
    </location>
</feature>
<dbReference type="GO" id="GO:0003676">
    <property type="term" value="F:nucleic acid binding"/>
    <property type="evidence" value="ECO:0007669"/>
    <property type="project" value="InterPro"/>
</dbReference>
<gene>
    <name evidence="3" type="ORF">MSLAZ_1607</name>
</gene>
<dbReference type="Pfam" id="PF14239">
    <property type="entry name" value="RRXRR"/>
    <property type="match status" value="1"/>
</dbReference>
<dbReference type="InterPro" id="IPR025938">
    <property type="entry name" value="RRXRR_dom"/>
</dbReference>
<sequence length="457" mass="52051">MTGSIYAVTLQLHEVGVHNSDTHNSSEENYMLVFVINQNKKPLMPCKPSKARKLLQAGKAKVVRNTPFTIKLLFGSSGYTQPVIAGMDTGSKVVDCAAIANGKVLYQSEIYLRENVSKKMQQRKMYRRTRRDRKTRYRPARFDNRGNSRRDGRLAPSIKSKLESHFREKRFVESLLPVTGWKVELASFDIHKITNPEVSGVGYQEGDLKGFYNVKAYVLDRDSYTCQHCMGKSKDSRLHCHHIVFRSQKGSDAPENLITLCETCHKALHNGEFKLSGKKSKTKHATEIGILKSQIRKSGWSFAETFGYETKYRREQVLKLLKTHYFDAVAICCRDDQNVEIEDSVFLKRNVSKGDHQQRRGKRSEKKIPTGKLFGLRKFDQVKTENGIGFIRGKRSSGYFSISDIFGNKISDSVNVKKKCRRLNARSTTLVQMVQMTHSSPTCHFRQAGNVEEGVSC</sequence>
<reference evidence="3 4" key="1">
    <citation type="submission" date="2014-07" db="EMBL/GenBank/DDBJ databases">
        <title>Methanogenic archaea and the global carbon cycle.</title>
        <authorList>
            <person name="Henriksen J.R."/>
            <person name="Luke J."/>
            <person name="Reinhart S."/>
            <person name="Benedict M.N."/>
            <person name="Youngblut N.D."/>
            <person name="Metcalf M.E."/>
            <person name="Whitaker R.J."/>
            <person name="Metcalf W.W."/>
        </authorList>
    </citation>
    <scope>NUCLEOTIDE SEQUENCE [LARGE SCALE GENOMIC DNA]</scope>
    <source>
        <strain evidence="3 4">Z-7289</strain>
    </source>
</reference>
<dbReference type="GO" id="GO:0004519">
    <property type="term" value="F:endonuclease activity"/>
    <property type="evidence" value="ECO:0007669"/>
    <property type="project" value="InterPro"/>
</dbReference>
<proteinExistence type="predicted"/>
<dbReference type="Pfam" id="PF01844">
    <property type="entry name" value="HNH"/>
    <property type="match status" value="1"/>
</dbReference>
<evidence type="ECO:0000256" key="1">
    <source>
        <dbReference type="SAM" id="MobiDB-lite"/>
    </source>
</evidence>
<dbReference type="InterPro" id="IPR003615">
    <property type="entry name" value="HNH_nuc"/>
</dbReference>
<name>A0A0E3S790_9EURY</name>
<organism evidence="3 4">
    <name type="scientific">Methanosarcina lacustris Z-7289</name>
    <dbReference type="NCBI Taxonomy" id="1434111"/>
    <lineage>
        <taxon>Archaea</taxon>
        <taxon>Methanobacteriati</taxon>
        <taxon>Methanobacteriota</taxon>
        <taxon>Stenosarchaea group</taxon>
        <taxon>Methanomicrobia</taxon>
        <taxon>Methanosarcinales</taxon>
        <taxon>Methanosarcinaceae</taxon>
        <taxon>Methanosarcina</taxon>
    </lineage>
</organism>